<name>A0A178IQ57_9BACT</name>
<feature type="transmembrane region" description="Helical" evidence="7">
    <location>
        <begin position="54"/>
        <end position="76"/>
    </location>
</feature>
<dbReference type="InterPro" id="IPR035906">
    <property type="entry name" value="MetI-like_sf"/>
</dbReference>
<keyword evidence="6 7" id="KW-0472">Membrane</keyword>
<dbReference type="CDD" id="cd06261">
    <property type="entry name" value="TM_PBP2"/>
    <property type="match status" value="1"/>
</dbReference>
<feature type="transmembrane region" description="Helical" evidence="7">
    <location>
        <begin position="174"/>
        <end position="193"/>
    </location>
</feature>
<dbReference type="EMBL" id="LRRQ01000028">
    <property type="protein sequence ID" value="OAM91405.1"/>
    <property type="molecule type" value="Genomic_DNA"/>
</dbReference>
<dbReference type="RefSeq" id="WP_084441836.1">
    <property type="nucleotide sequence ID" value="NZ_CP109796.1"/>
</dbReference>
<evidence type="ECO:0000256" key="1">
    <source>
        <dbReference type="ARBA" id="ARBA00004651"/>
    </source>
</evidence>
<dbReference type="PANTHER" id="PTHR30151:SF0">
    <property type="entry name" value="ABC TRANSPORTER PERMEASE PROTEIN MJ0413-RELATED"/>
    <property type="match status" value="1"/>
</dbReference>
<feature type="transmembrane region" description="Helical" evidence="7">
    <location>
        <begin position="20"/>
        <end position="42"/>
    </location>
</feature>
<dbReference type="Gene3D" id="1.10.3720.10">
    <property type="entry name" value="MetI-like"/>
    <property type="match status" value="1"/>
</dbReference>
<dbReference type="PANTHER" id="PTHR30151">
    <property type="entry name" value="ALKANE SULFONATE ABC TRANSPORTER-RELATED, MEMBRANE SUBUNIT"/>
    <property type="match status" value="1"/>
</dbReference>
<organism evidence="9 10">
    <name type="scientific">Termitidicoccus mucosus</name>
    <dbReference type="NCBI Taxonomy" id="1184151"/>
    <lineage>
        <taxon>Bacteria</taxon>
        <taxon>Pseudomonadati</taxon>
        <taxon>Verrucomicrobiota</taxon>
        <taxon>Opitutia</taxon>
        <taxon>Opitutales</taxon>
        <taxon>Opitutaceae</taxon>
        <taxon>Termitidicoccus</taxon>
    </lineage>
</organism>
<evidence type="ECO:0000256" key="3">
    <source>
        <dbReference type="ARBA" id="ARBA00022475"/>
    </source>
</evidence>
<dbReference type="AlphaFoldDB" id="A0A178IQ57"/>
<evidence type="ECO:0000313" key="9">
    <source>
        <dbReference type="EMBL" id="OAM91405.1"/>
    </source>
</evidence>
<dbReference type="Proteomes" id="UP000078486">
    <property type="component" value="Unassembled WGS sequence"/>
</dbReference>
<evidence type="ECO:0000256" key="6">
    <source>
        <dbReference type="ARBA" id="ARBA00023136"/>
    </source>
</evidence>
<evidence type="ECO:0000259" key="8">
    <source>
        <dbReference type="PROSITE" id="PS50928"/>
    </source>
</evidence>
<evidence type="ECO:0000256" key="5">
    <source>
        <dbReference type="ARBA" id="ARBA00022989"/>
    </source>
</evidence>
<reference evidence="9 10" key="1">
    <citation type="submission" date="2016-01" db="EMBL/GenBank/DDBJ databases">
        <title>High potential of lignocellulose degradation of a new Verrucomicrobia species.</title>
        <authorList>
            <person name="Wang Y."/>
            <person name="Shi Y."/>
            <person name="Qiu Z."/>
            <person name="Liu S."/>
            <person name="Yang H."/>
        </authorList>
    </citation>
    <scope>NUCLEOTIDE SEQUENCE [LARGE SCALE GENOMIC DNA]</scope>
    <source>
        <strain evidence="9 10">TSB47</strain>
    </source>
</reference>
<dbReference type="SUPFAM" id="SSF161098">
    <property type="entry name" value="MetI-like"/>
    <property type="match status" value="1"/>
</dbReference>
<keyword evidence="2 7" id="KW-0813">Transport</keyword>
<feature type="transmembrane region" description="Helical" evidence="7">
    <location>
        <begin position="297"/>
        <end position="318"/>
    </location>
</feature>
<dbReference type="PROSITE" id="PS50928">
    <property type="entry name" value="ABC_TM1"/>
    <property type="match status" value="1"/>
</dbReference>
<feature type="transmembrane region" description="Helical" evidence="7">
    <location>
        <begin position="250"/>
        <end position="277"/>
    </location>
</feature>
<dbReference type="InterPro" id="IPR000515">
    <property type="entry name" value="MetI-like"/>
</dbReference>
<sequence length="332" mass="35923">MSLPPSAETPPPSAAARFFVLPRVALLPPAAVIVAFSIHAFWSGRTPPADDPVYPRALAVVAAGWLLLAGAGFFSARARKLLRHYGPLLGAGVAGLALWQVLTGKLALLPMPYFPGPDRVFAALREDIGLLSQSALHSFRLLLLGYAAGSAAGFAIGVWFGWSRQVRYWGMPVLKFFGPVPATAWIPLALVLFPTTFGASTFIIAVASFFPMVILSSSGIANVRHSHLEVARTLGATAGQLIRRVAIPSALPSIFVGLFMALSMSFITLVVAEMIGVKAGLGWYINWAQTWAEYHKVFAALLLMAVFFSGLMTVLFYVRDRVLRWQQGLIKW</sequence>
<keyword evidence="5 7" id="KW-1133">Transmembrane helix</keyword>
<feature type="transmembrane region" description="Helical" evidence="7">
    <location>
        <begin position="199"/>
        <end position="223"/>
    </location>
</feature>
<accession>A0A178IQ57</accession>
<evidence type="ECO:0000256" key="7">
    <source>
        <dbReference type="RuleBase" id="RU363032"/>
    </source>
</evidence>
<comment type="subcellular location">
    <subcellularLocation>
        <location evidence="1 7">Cell membrane</location>
        <topology evidence="1 7">Multi-pass membrane protein</topology>
    </subcellularLocation>
</comment>
<feature type="domain" description="ABC transmembrane type-1" evidence="8">
    <location>
        <begin position="131"/>
        <end position="319"/>
    </location>
</feature>
<evidence type="ECO:0000256" key="4">
    <source>
        <dbReference type="ARBA" id="ARBA00022692"/>
    </source>
</evidence>
<protein>
    <recommendedName>
        <fullName evidence="8">ABC transmembrane type-1 domain-containing protein</fullName>
    </recommendedName>
</protein>
<proteinExistence type="inferred from homology"/>
<evidence type="ECO:0000256" key="2">
    <source>
        <dbReference type="ARBA" id="ARBA00022448"/>
    </source>
</evidence>
<comment type="caution">
    <text evidence="9">The sequence shown here is derived from an EMBL/GenBank/DDBJ whole genome shotgun (WGS) entry which is preliminary data.</text>
</comment>
<dbReference type="GO" id="GO:0055085">
    <property type="term" value="P:transmembrane transport"/>
    <property type="evidence" value="ECO:0007669"/>
    <property type="project" value="InterPro"/>
</dbReference>
<feature type="transmembrane region" description="Helical" evidence="7">
    <location>
        <begin position="88"/>
        <end position="108"/>
    </location>
</feature>
<keyword evidence="4 7" id="KW-0812">Transmembrane</keyword>
<dbReference type="Pfam" id="PF00528">
    <property type="entry name" value="BPD_transp_1"/>
    <property type="match status" value="1"/>
</dbReference>
<feature type="transmembrane region" description="Helical" evidence="7">
    <location>
        <begin position="141"/>
        <end position="162"/>
    </location>
</feature>
<evidence type="ECO:0000313" key="10">
    <source>
        <dbReference type="Proteomes" id="UP000078486"/>
    </source>
</evidence>
<keyword evidence="3" id="KW-1003">Cell membrane</keyword>
<keyword evidence="10" id="KW-1185">Reference proteome</keyword>
<dbReference type="STRING" id="1184151.AW736_03325"/>
<dbReference type="GO" id="GO:0005886">
    <property type="term" value="C:plasma membrane"/>
    <property type="evidence" value="ECO:0007669"/>
    <property type="project" value="UniProtKB-SubCell"/>
</dbReference>
<comment type="similarity">
    <text evidence="7">Belongs to the binding-protein-dependent transport system permease family.</text>
</comment>
<dbReference type="OrthoDB" id="9804353at2"/>
<gene>
    <name evidence="9" type="ORF">AW736_03325</name>
</gene>